<dbReference type="EMBL" id="JAWDGP010004972">
    <property type="protein sequence ID" value="KAK3760583.1"/>
    <property type="molecule type" value="Genomic_DNA"/>
</dbReference>
<protein>
    <submittedName>
        <fullName evidence="1">Uncharacterized protein</fullName>
    </submittedName>
</protein>
<reference evidence="1" key="1">
    <citation type="journal article" date="2023" name="G3 (Bethesda)">
        <title>A reference genome for the long-term kleptoplast-retaining sea slug Elysia crispata morphotype clarki.</title>
        <authorList>
            <person name="Eastman K.E."/>
            <person name="Pendleton A.L."/>
            <person name="Shaikh M.A."/>
            <person name="Suttiyut T."/>
            <person name="Ogas R."/>
            <person name="Tomko P."/>
            <person name="Gavelis G."/>
            <person name="Widhalm J.R."/>
            <person name="Wisecaver J.H."/>
        </authorList>
    </citation>
    <scope>NUCLEOTIDE SEQUENCE</scope>
    <source>
        <strain evidence="1">ECLA1</strain>
    </source>
</reference>
<sequence>MHEANFDHATKVSWEFANGQTRQGFRELKLVALKNFDRNKKKIFMTSGNFGAGFCRSDLPGLILLIEKKIQTSVVLKLPAQMIYFSSDDESHILSGER</sequence>
<dbReference type="AlphaFoldDB" id="A0AAE0Z0B5"/>
<proteinExistence type="predicted"/>
<organism evidence="1 2">
    <name type="scientific">Elysia crispata</name>
    <name type="common">lettuce slug</name>
    <dbReference type="NCBI Taxonomy" id="231223"/>
    <lineage>
        <taxon>Eukaryota</taxon>
        <taxon>Metazoa</taxon>
        <taxon>Spiralia</taxon>
        <taxon>Lophotrochozoa</taxon>
        <taxon>Mollusca</taxon>
        <taxon>Gastropoda</taxon>
        <taxon>Heterobranchia</taxon>
        <taxon>Euthyneura</taxon>
        <taxon>Panpulmonata</taxon>
        <taxon>Sacoglossa</taxon>
        <taxon>Placobranchoidea</taxon>
        <taxon>Plakobranchidae</taxon>
        <taxon>Elysia</taxon>
    </lineage>
</organism>
<keyword evidence="2" id="KW-1185">Reference proteome</keyword>
<name>A0AAE0Z0B5_9GAST</name>
<gene>
    <name evidence="1" type="ORF">RRG08_022865</name>
</gene>
<evidence type="ECO:0000313" key="2">
    <source>
        <dbReference type="Proteomes" id="UP001283361"/>
    </source>
</evidence>
<dbReference type="Proteomes" id="UP001283361">
    <property type="component" value="Unassembled WGS sequence"/>
</dbReference>
<evidence type="ECO:0000313" key="1">
    <source>
        <dbReference type="EMBL" id="KAK3760583.1"/>
    </source>
</evidence>
<comment type="caution">
    <text evidence="1">The sequence shown here is derived from an EMBL/GenBank/DDBJ whole genome shotgun (WGS) entry which is preliminary data.</text>
</comment>
<accession>A0AAE0Z0B5</accession>